<dbReference type="InterPro" id="IPR020026">
    <property type="entry name" value="PseC"/>
</dbReference>
<name>A0A844AHG5_RHIFR</name>
<evidence type="ECO:0000256" key="3">
    <source>
        <dbReference type="PIRSR" id="PIRSR000390-2"/>
    </source>
</evidence>
<dbReference type="GO" id="GO:0030170">
    <property type="term" value="F:pyridoxal phosphate binding"/>
    <property type="evidence" value="ECO:0007669"/>
    <property type="project" value="TreeGrafter"/>
</dbReference>
<proteinExistence type="inferred from homology"/>
<dbReference type="InterPro" id="IPR015421">
    <property type="entry name" value="PyrdxlP-dep_Trfase_major"/>
</dbReference>
<protein>
    <submittedName>
        <fullName evidence="5">UDP-4-amino-4, 6-dideoxy-N-acetyl-beta-L-altrosamine transaminase</fullName>
        <ecNumber evidence="5">2.6.1.92</ecNumber>
    </submittedName>
</protein>
<dbReference type="PIRSF" id="PIRSF000390">
    <property type="entry name" value="PLP_StrS"/>
    <property type="match status" value="1"/>
</dbReference>
<dbReference type="InterPro" id="IPR015422">
    <property type="entry name" value="PyrdxlP-dep_Trfase_small"/>
</dbReference>
<comment type="similarity">
    <text evidence="1 4">Belongs to the DegT/DnrJ/EryC1 family.</text>
</comment>
<evidence type="ECO:0000313" key="6">
    <source>
        <dbReference type="Proteomes" id="UP000466694"/>
    </source>
</evidence>
<dbReference type="InterPro" id="IPR000653">
    <property type="entry name" value="DegT/StrS_aminotransferase"/>
</dbReference>
<dbReference type="RefSeq" id="WP_037436806.1">
    <property type="nucleotide sequence ID" value="NZ_BJNI01000149.1"/>
</dbReference>
<dbReference type="PANTHER" id="PTHR30244:SF34">
    <property type="entry name" value="DTDP-4-AMINO-4,6-DIDEOXYGALACTOSE TRANSAMINASE"/>
    <property type="match status" value="1"/>
</dbReference>
<dbReference type="CDD" id="cd00616">
    <property type="entry name" value="AHBA_syn"/>
    <property type="match status" value="1"/>
</dbReference>
<evidence type="ECO:0000313" key="5">
    <source>
        <dbReference type="EMBL" id="MQX12423.1"/>
    </source>
</evidence>
<dbReference type="AlphaFoldDB" id="A0A844AHG5"/>
<dbReference type="PANTHER" id="PTHR30244">
    <property type="entry name" value="TRANSAMINASE"/>
    <property type="match status" value="1"/>
</dbReference>
<keyword evidence="5" id="KW-0808">Transferase</keyword>
<keyword evidence="5" id="KW-0032">Aminotransferase</keyword>
<accession>A0A844AHG5</accession>
<dbReference type="Gene3D" id="3.90.1150.10">
    <property type="entry name" value="Aspartate Aminotransferase, domain 1"/>
    <property type="match status" value="1"/>
</dbReference>
<organism evidence="5 6">
    <name type="scientific">Rhizobium fredii</name>
    <name type="common">Sinorhizobium fredii</name>
    <dbReference type="NCBI Taxonomy" id="380"/>
    <lineage>
        <taxon>Bacteria</taxon>
        <taxon>Pseudomonadati</taxon>
        <taxon>Pseudomonadota</taxon>
        <taxon>Alphaproteobacteria</taxon>
        <taxon>Hyphomicrobiales</taxon>
        <taxon>Rhizobiaceae</taxon>
        <taxon>Sinorhizobium/Ensifer group</taxon>
        <taxon>Sinorhizobium</taxon>
    </lineage>
</organism>
<dbReference type="InterPro" id="IPR015424">
    <property type="entry name" value="PyrdxlP-dep_Trfase"/>
</dbReference>
<gene>
    <name evidence="5" type="primary">pseC</name>
    <name evidence="5" type="ORF">GHK48_30425</name>
</gene>
<dbReference type="SUPFAM" id="SSF53383">
    <property type="entry name" value="PLP-dependent transferases"/>
    <property type="match status" value="1"/>
</dbReference>
<evidence type="ECO:0000256" key="1">
    <source>
        <dbReference type="ARBA" id="ARBA00037999"/>
    </source>
</evidence>
<keyword evidence="3 4" id="KW-0663">Pyridoxal phosphate</keyword>
<dbReference type="EMBL" id="WISZ01000223">
    <property type="protein sequence ID" value="MQX12423.1"/>
    <property type="molecule type" value="Genomic_DNA"/>
</dbReference>
<dbReference type="NCBIfam" id="TIGR03588">
    <property type="entry name" value="PseC"/>
    <property type="match status" value="1"/>
</dbReference>
<sequence length="383" mass="42650">MNFIPYGRQWIDDQDHAAVAEALSDPMLTQGENVERFEQAIAEKVGARYCVALSSATAGLHLAVQALGEEGDAVGLTSPNSFVATSNALLYSGHRPRFIDIDSKTGNVDIEQINSALASETTVFMPVHFAGLPVELGELSSAHNSSRLKIIEDASHAIGSKYRSGNSVGSCSHSLATVFSFHPVKNLTTGEGGAITTNDEEFYERLLRLRSHGIEREPARMSFVHEGPWYYEMQALGFNYRMTGIQAALGLSQLSKLDRFMSRRSEIVRAYNDELSAIDWLRTPLASYRADVCYHLYVLQIDFAAIKMTRGAVMEKLKQRGIGSQVHYIPIYRQPYYRDRFGFEFAAFPETETYYSRCLSIPLYPAMTDDDVARVVNAVRALA</sequence>
<feature type="active site" description="Proton acceptor" evidence="2">
    <location>
        <position position="185"/>
    </location>
</feature>
<feature type="modified residue" description="N6-(pyridoxal phosphate)lysine" evidence="3">
    <location>
        <position position="185"/>
    </location>
</feature>
<dbReference type="Proteomes" id="UP000466694">
    <property type="component" value="Unassembled WGS sequence"/>
</dbReference>
<evidence type="ECO:0000256" key="4">
    <source>
        <dbReference type="RuleBase" id="RU004508"/>
    </source>
</evidence>
<dbReference type="GO" id="GO:0008483">
    <property type="term" value="F:transaminase activity"/>
    <property type="evidence" value="ECO:0007669"/>
    <property type="project" value="UniProtKB-KW"/>
</dbReference>
<dbReference type="Pfam" id="PF01041">
    <property type="entry name" value="DegT_DnrJ_EryC1"/>
    <property type="match status" value="1"/>
</dbReference>
<reference evidence="5 6" key="1">
    <citation type="journal article" date="2013" name="Genome Biol.">
        <title>Comparative genomics of the core and accessory genomes of 48 Sinorhizobium strains comprising five genospecies.</title>
        <authorList>
            <person name="Sugawara M."/>
            <person name="Epstein B."/>
            <person name="Badgley B.D."/>
            <person name="Unno T."/>
            <person name="Xu L."/>
            <person name="Reese J."/>
            <person name="Gyaneshwar P."/>
            <person name="Denny R."/>
            <person name="Mudge J."/>
            <person name="Bharti A.K."/>
            <person name="Farmer A.D."/>
            <person name="May G.D."/>
            <person name="Woodward J.E."/>
            <person name="Medigue C."/>
            <person name="Vallenet D."/>
            <person name="Lajus A."/>
            <person name="Rouy Z."/>
            <person name="Martinez-Vaz B."/>
            <person name="Tiffin P."/>
            <person name="Young N.D."/>
            <person name="Sadowsky M.J."/>
        </authorList>
    </citation>
    <scope>NUCLEOTIDE SEQUENCE [LARGE SCALE GENOMIC DNA]</scope>
    <source>
        <strain evidence="5 6">USDA205</strain>
    </source>
</reference>
<dbReference type="GO" id="GO:0000271">
    <property type="term" value="P:polysaccharide biosynthetic process"/>
    <property type="evidence" value="ECO:0007669"/>
    <property type="project" value="TreeGrafter"/>
</dbReference>
<dbReference type="Gene3D" id="3.40.640.10">
    <property type="entry name" value="Type I PLP-dependent aspartate aminotransferase-like (Major domain)"/>
    <property type="match status" value="1"/>
</dbReference>
<evidence type="ECO:0000256" key="2">
    <source>
        <dbReference type="PIRSR" id="PIRSR000390-1"/>
    </source>
</evidence>
<dbReference type="EC" id="2.6.1.92" evidence="5"/>
<comment type="caution">
    <text evidence="5">The sequence shown here is derived from an EMBL/GenBank/DDBJ whole genome shotgun (WGS) entry which is preliminary data.</text>
</comment>